<accession>A0A0B6YT08</accession>
<name>A0A0B6YT08_9EUPU</name>
<dbReference type="EMBL" id="HACG01012036">
    <property type="protein sequence ID" value="CEK58901.1"/>
    <property type="molecule type" value="Transcribed_RNA"/>
</dbReference>
<gene>
    <name evidence="1" type="primary">ORF34534</name>
</gene>
<dbReference type="AlphaFoldDB" id="A0A0B6YT08"/>
<organism evidence="1">
    <name type="scientific">Arion vulgaris</name>
    <dbReference type="NCBI Taxonomy" id="1028688"/>
    <lineage>
        <taxon>Eukaryota</taxon>
        <taxon>Metazoa</taxon>
        <taxon>Spiralia</taxon>
        <taxon>Lophotrochozoa</taxon>
        <taxon>Mollusca</taxon>
        <taxon>Gastropoda</taxon>
        <taxon>Heterobranchia</taxon>
        <taxon>Euthyneura</taxon>
        <taxon>Panpulmonata</taxon>
        <taxon>Eupulmonata</taxon>
        <taxon>Stylommatophora</taxon>
        <taxon>Helicina</taxon>
        <taxon>Arionoidea</taxon>
        <taxon>Arionidae</taxon>
        <taxon>Arion</taxon>
    </lineage>
</organism>
<proteinExistence type="predicted"/>
<sequence length="64" mass="7344">MLRAVVLIRTVLIRFKQKNVRSTVDVFTGIVDNKQHPLYVSVNDYAKSVSFRTVTVLFEKSDSL</sequence>
<evidence type="ECO:0000313" key="1">
    <source>
        <dbReference type="EMBL" id="CEK58901.1"/>
    </source>
</evidence>
<protein>
    <submittedName>
        <fullName evidence="1">Uncharacterized protein</fullName>
    </submittedName>
</protein>
<reference evidence="1" key="1">
    <citation type="submission" date="2014-12" db="EMBL/GenBank/DDBJ databases">
        <title>Insight into the proteome of Arion vulgaris.</title>
        <authorList>
            <person name="Aradska J."/>
            <person name="Bulat T."/>
            <person name="Smidak R."/>
            <person name="Sarate P."/>
            <person name="Gangsoo J."/>
            <person name="Sialana F."/>
            <person name="Bilban M."/>
            <person name="Lubec G."/>
        </authorList>
    </citation>
    <scope>NUCLEOTIDE SEQUENCE</scope>
    <source>
        <tissue evidence="1">Skin</tissue>
    </source>
</reference>